<dbReference type="InterPro" id="IPR003744">
    <property type="entry name" value="YhhQ"/>
</dbReference>
<feature type="transmembrane region" description="Helical" evidence="1">
    <location>
        <begin position="85"/>
        <end position="106"/>
    </location>
</feature>
<dbReference type="OrthoDB" id="9805479at2"/>
<comment type="similarity">
    <text evidence="1">Belongs to the vitamin uptake transporter (VUT/ECF) (TC 2.A.88) family. Q precursor transporter subfamily.</text>
</comment>
<dbReference type="PANTHER" id="PTHR34300">
    <property type="entry name" value="QUEUOSINE PRECURSOR TRANSPORTER-RELATED"/>
    <property type="match status" value="1"/>
</dbReference>
<keyword evidence="1" id="KW-0813">Transport</keyword>
<dbReference type="AlphaFoldDB" id="A0A377FTT0"/>
<comment type="function">
    <text evidence="1">Involved in the import of queuosine (Q) precursors, required for Q precursor salvage.</text>
</comment>
<dbReference type="RefSeq" id="WP_024370334.1">
    <property type="nucleotide sequence ID" value="NZ_UGGP01000001.1"/>
</dbReference>
<keyword evidence="1" id="KW-1133">Transmembrane helix</keyword>
<comment type="subcellular location">
    <subcellularLocation>
        <location evidence="1">Cell membrane</location>
        <topology evidence="1">Multi-pass membrane protein</topology>
    </subcellularLocation>
</comment>
<name>A0A377FTT0_9BACL</name>
<dbReference type="GO" id="GO:0005886">
    <property type="term" value="C:plasma membrane"/>
    <property type="evidence" value="ECO:0007669"/>
    <property type="project" value="UniProtKB-SubCell"/>
</dbReference>
<dbReference type="EMBL" id="UGGP01000001">
    <property type="protein sequence ID" value="STO08221.1"/>
    <property type="molecule type" value="Genomic_DNA"/>
</dbReference>
<dbReference type="GO" id="GO:0022857">
    <property type="term" value="F:transmembrane transporter activity"/>
    <property type="evidence" value="ECO:0007669"/>
    <property type="project" value="UniProtKB-UniRule"/>
</dbReference>
<evidence type="ECO:0000313" key="3">
    <source>
        <dbReference type="Proteomes" id="UP000254060"/>
    </source>
</evidence>
<organism evidence="2 3">
    <name type="scientific">Exiguobacterium aurantiacum</name>
    <dbReference type="NCBI Taxonomy" id="33987"/>
    <lineage>
        <taxon>Bacteria</taxon>
        <taxon>Bacillati</taxon>
        <taxon>Bacillota</taxon>
        <taxon>Bacilli</taxon>
        <taxon>Bacillales</taxon>
        <taxon>Bacillales Family XII. Incertae Sedis</taxon>
        <taxon>Exiguobacterium</taxon>
    </lineage>
</organism>
<evidence type="ECO:0000313" key="2">
    <source>
        <dbReference type="EMBL" id="STO08221.1"/>
    </source>
</evidence>
<gene>
    <name evidence="2" type="primary">yhhQ</name>
    <name evidence="2" type="ORF">NCTC13163_01591</name>
</gene>
<dbReference type="Proteomes" id="UP000254060">
    <property type="component" value="Unassembled WGS sequence"/>
</dbReference>
<protein>
    <recommendedName>
        <fullName evidence="1">Probable queuosine precursor transporter</fullName>
        <shortName evidence="1">Q precursor transporter</shortName>
    </recommendedName>
</protein>
<sequence>MLNEWLWIPSALLTLGLLVLSYKLFGRVGLFAWIAMASVVANIQVTQQIVIGGFIFTLGNIVYGSLYLATDILNEKYGRHTARKGVWLGFFILIVSTVLMQFALLYEPFEEALFMHESFEALFSMLPLITLGSLAAYLVSQLFDVFIYSKIRAKTGEKKLWLRTTGSTVVSQFIDTLTFCTIAFWGMEWGIWWNIFVTTYVAKFVIAWMATPFMYYAKRTAPQDDETEKAA</sequence>
<dbReference type="Pfam" id="PF02592">
    <property type="entry name" value="Vut_1"/>
    <property type="match status" value="1"/>
</dbReference>
<feature type="transmembrane region" description="Helical" evidence="1">
    <location>
        <begin position="126"/>
        <end position="148"/>
    </location>
</feature>
<proteinExistence type="inferred from homology"/>
<dbReference type="PANTHER" id="PTHR34300:SF2">
    <property type="entry name" value="QUEUOSINE PRECURSOR TRANSPORTER-RELATED"/>
    <property type="match status" value="1"/>
</dbReference>
<keyword evidence="1" id="KW-0472">Membrane</keyword>
<reference evidence="2 3" key="1">
    <citation type="submission" date="2018-06" db="EMBL/GenBank/DDBJ databases">
        <authorList>
            <consortium name="Pathogen Informatics"/>
            <person name="Doyle S."/>
        </authorList>
    </citation>
    <scope>NUCLEOTIDE SEQUENCE [LARGE SCALE GENOMIC DNA]</scope>
    <source>
        <strain evidence="2 3">NCTC13163</strain>
    </source>
</reference>
<keyword evidence="1" id="KW-0812">Transmembrane</keyword>
<keyword evidence="1" id="KW-1003">Cell membrane</keyword>
<feature type="transmembrane region" description="Helical" evidence="1">
    <location>
        <begin position="160"/>
        <end position="185"/>
    </location>
</feature>
<feature type="transmembrane region" description="Helical" evidence="1">
    <location>
        <begin position="191"/>
        <end position="210"/>
    </location>
</feature>
<feature type="transmembrane region" description="Helical" evidence="1">
    <location>
        <begin position="51"/>
        <end position="73"/>
    </location>
</feature>
<dbReference type="NCBIfam" id="TIGR00697">
    <property type="entry name" value="queuosine precursor transporter"/>
    <property type="match status" value="1"/>
</dbReference>
<dbReference type="HAMAP" id="MF_02088">
    <property type="entry name" value="Q_prec_transport"/>
    <property type="match status" value="1"/>
</dbReference>
<accession>A0A377FTT0</accession>
<evidence type="ECO:0000256" key="1">
    <source>
        <dbReference type="HAMAP-Rule" id="MF_02088"/>
    </source>
</evidence>